<comment type="subcellular location">
    <subcellularLocation>
        <location evidence="1">Nucleus</location>
    </subcellularLocation>
</comment>
<dbReference type="InterPro" id="IPR001322">
    <property type="entry name" value="Lamin_tail_dom"/>
</dbReference>
<proteinExistence type="predicted"/>
<dbReference type="Proteomes" id="UP000663874">
    <property type="component" value="Unassembled WGS sequence"/>
</dbReference>
<dbReference type="PANTHER" id="PTHR45721:SF11">
    <property type="entry name" value="LAMIN DM0-RELATED"/>
    <property type="match status" value="1"/>
</dbReference>
<dbReference type="InterPro" id="IPR036415">
    <property type="entry name" value="Lamin_tail_dom_sf"/>
</dbReference>
<keyword evidence="2 4" id="KW-0175">Coiled coil</keyword>
<evidence type="ECO:0000256" key="1">
    <source>
        <dbReference type="ARBA" id="ARBA00004123"/>
    </source>
</evidence>
<dbReference type="SUPFAM" id="SSF74853">
    <property type="entry name" value="Lamin A/C globular tail domain"/>
    <property type="match status" value="1"/>
</dbReference>
<dbReference type="EMBL" id="CAJNOU010003457">
    <property type="protein sequence ID" value="CAF1391794.1"/>
    <property type="molecule type" value="Genomic_DNA"/>
</dbReference>
<evidence type="ECO:0000313" key="7">
    <source>
        <dbReference type="EMBL" id="CAF4153368.1"/>
    </source>
</evidence>
<dbReference type="AlphaFoldDB" id="A0A815KMH1"/>
<reference evidence="6" key="1">
    <citation type="submission" date="2021-02" db="EMBL/GenBank/DDBJ databases">
        <authorList>
            <person name="Nowell W R."/>
        </authorList>
    </citation>
    <scope>NUCLEOTIDE SEQUENCE</scope>
</reference>
<comment type="caution">
    <text evidence="6">The sequence shown here is derived from an EMBL/GenBank/DDBJ whole genome shotgun (WGS) entry which is preliminary data.</text>
</comment>
<dbReference type="Gene3D" id="2.60.40.1260">
    <property type="entry name" value="Lamin Tail domain"/>
    <property type="match status" value="1"/>
</dbReference>
<evidence type="ECO:0000256" key="2">
    <source>
        <dbReference type="ARBA" id="ARBA00023054"/>
    </source>
</evidence>
<feature type="coiled-coil region" evidence="4">
    <location>
        <begin position="30"/>
        <end position="149"/>
    </location>
</feature>
<dbReference type="GO" id="GO:0005634">
    <property type="term" value="C:nucleus"/>
    <property type="evidence" value="ECO:0007669"/>
    <property type="project" value="UniProtKB-SubCell"/>
</dbReference>
<gene>
    <name evidence="7" type="ORF">FNK824_LOCUS33803</name>
    <name evidence="6" type="ORF">SEV965_LOCUS30971</name>
</gene>
<dbReference type="PANTHER" id="PTHR45721">
    <property type="entry name" value="LAMIN DM0-RELATED"/>
    <property type="match status" value="1"/>
</dbReference>
<feature type="domain" description="LTD" evidence="5">
    <location>
        <begin position="184"/>
        <end position="308"/>
    </location>
</feature>
<dbReference type="Proteomes" id="UP000663889">
    <property type="component" value="Unassembled WGS sequence"/>
</dbReference>
<evidence type="ECO:0000256" key="3">
    <source>
        <dbReference type="ARBA" id="ARBA00023242"/>
    </source>
</evidence>
<accession>A0A815KMH1</accession>
<organism evidence="6 8">
    <name type="scientific">Rotaria sordida</name>
    <dbReference type="NCBI Taxonomy" id="392033"/>
    <lineage>
        <taxon>Eukaryota</taxon>
        <taxon>Metazoa</taxon>
        <taxon>Spiralia</taxon>
        <taxon>Gnathifera</taxon>
        <taxon>Rotifera</taxon>
        <taxon>Eurotatoria</taxon>
        <taxon>Bdelloidea</taxon>
        <taxon>Philodinida</taxon>
        <taxon>Philodinidae</taxon>
        <taxon>Rotaria</taxon>
    </lineage>
</organism>
<dbReference type="PROSITE" id="PS51841">
    <property type="entry name" value="LTD"/>
    <property type="match status" value="1"/>
</dbReference>
<evidence type="ECO:0000313" key="8">
    <source>
        <dbReference type="Proteomes" id="UP000663889"/>
    </source>
</evidence>
<sequence>MTANIHGSCIKCGKSGGVLFCNGCQQTLCFKHVNEHRDELEKQLEDLINQENQFENDLTKKDDSHYLFNDIDKWKKETIEQIKQIAKQAKQDLRELINQSNEKLLKRCEEVKENVRLLKESEDLSEIQLNKLSNELNNLKKEINSFQLIKSSNSIFLKIEKQETNDISQIKLSSNEIVLPCIEESHSKRVACKGSISIGEIDRYGHFIIIEHNGLTTDKEQDMVGWTLNRSIDSYKDIIYRFPNDFTLKSKSSVKILSREASQGRYSYEKNNILVAQSISTWGTGVKTIINRLIDANGYERDVLTQTF</sequence>
<evidence type="ECO:0000313" key="6">
    <source>
        <dbReference type="EMBL" id="CAF1391794.1"/>
    </source>
</evidence>
<dbReference type="EMBL" id="CAJOBE010012689">
    <property type="protein sequence ID" value="CAF4153368.1"/>
    <property type="molecule type" value="Genomic_DNA"/>
</dbReference>
<evidence type="ECO:0000256" key="4">
    <source>
        <dbReference type="SAM" id="Coils"/>
    </source>
</evidence>
<keyword evidence="3" id="KW-0539">Nucleus</keyword>
<name>A0A815KMH1_9BILA</name>
<protein>
    <recommendedName>
        <fullName evidence="5">LTD domain-containing protein</fullName>
    </recommendedName>
</protein>
<evidence type="ECO:0000259" key="5">
    <source>
        <dbReference type="PROSITE" id="PS51841"/>
    </source>
</evidence>